<proteinExistence type="predicted"/>
<dbReference type="PROSITE" id="PS51257">
    <property type="entry name" value="PROKAR_LIPOPROTEIN"/>
    <property type="match status" value="1"/>
</dbReference>
<accession>A0ABX0INE0</accession>
<name>A0ABX0INE0_9FLAO</name>
<reference evidence="2" key="1">
    <citation type="submission" date="2019-05" db="EMBL/GenBank/DDBJ databases">
        <title>Flavobacterium profundi sp. nov., isolated from a deep-sea seamount.</title>
        <authorList>
            <person name="Zhang D.-C."/>
        </authorList>
    </citation>
    <scope>NUCLEOTIDE SEQUENCE [LARGE SCALE GENOMIC DNA]</scope>
    <source>
        <strain evidence="2">EC11</strain>
    </source>
</reference>
<dbReference type="RefSeq" id="WP_140960934.1">
    <property type="nucleotide sequence ID" value="NZ_VEVQ02000003.1"/>
</dbReference>
<evidence type="ECO:0000313" key="2">
    <source>
        <dbReference type="Proteomes" id="UP000817854"/>
    </source>
</evidence>
<comment type="caution">
    <text evidence="1">The sequence shown here is derived from an EMBL/GenBank/DDBJ whole genome shotgun (WGS) entry which is preliminary data.</text>
</comment>
<keyword evidence="2" id="KW-1185">Reference proteome</keyword>
<evidence type="ECO:0000313" key="1">
    <source>
        <dbReference type="EMBL" id="NHN25116.1"/>
    </source>
</evidence>
<organism evidence="1 2">
    <name type="scientific">Flavobacterium jejuense</name>
    <dbReference type="NCBI Taxonomy" id="1544455"/>
    <lineage>
        <taxon>Bacteria</taxon>
        <taxon>Pseudomonadati</taxon>
        <taxon>Bacteroidota</taxon>
        <taxon>Flavobacteriia</taxon>
        <taxon>Flavobacteriales</taxon>
        <taxon>Flavobacteriaceae</taxon>
        <taxon>Flavobacterium</taxon>
    </lineage>
</organism>
<reference evidence="1 2" key="2">
    <citation type="submission" date="2019-05" db="EMBL/GenBank/DDBJ databases">
        <authorList>
            <person name="Lianzixin W."/>
        </authorList>
    </citation>
    <scope>NUCLEOTIDE SEQUENCE [LARGE SCALE GENOMIC DNA]</scope>
    <source>
        <strain evidence="1 2">EC11</strain>
    </source>
</reference>
<evidence type="ECO:0008006" key="3">
    <source>
        <dbReference type="Google" id="ProtNLM"/>
    </source>
</evidence>
<gene>
    <name evidence="1" type="ORF">FIA58_005430</name>
</gene>
<sequence length="144" mass="17004">MKKTLLYFICFVLLSCSESIQESDLQLLNGIWEIEKVVSTDNVVKEYKINEAVEQIQFEDGKGTRRKVRLVYNGNFLLNNIIQEFTVEGKENSFFILNKTEFSSWKEEIKVLTNEKIMLENEQGIQYYYKRRNDIKIGKDGKEI</sequence>
<protein>
    <recommendedName>
        <fullName evidence="3">Lipocalin-like domain-containing protein</fullName>
    </recommendedName>
</protein>
<dbReference type="EMBL" id="VEVQ02000003">
    <property type="protein sequence ID" value="NHN25116.1"/>
    <property type="molecule type" value="Genomic_DNA"/>
</dbReference>
<reference evidence="1 2" key="3">
    <citation type="submission" date="2020-02" db="EMBL/GenBank/DDBJ databases">
        <title>Flavobacterium profundi sp. nov., isolated from a deep-sea seamount.</title>
        <authorList>
            <person name="Zhang D.-C."/>
        </authorList>
    </citation>
    <scope>NUCLEOTIDE SEQUENCE [LARGE SCALE GENOMIC DNA]</scope>
    <source>
        <strain evidence="1 2">EC11</strain>
    </source>
</reference>
<dbReference type="Proteomes" id="UP000817854">
    <property type="component" value="Unassembled WGS sequence"/>
</dbReference>